<dbReference type="InterPro" id="IPR001202">
    <property type="entry name" value="WW_dom"/>
</dbReference>
<protein>
    <recommendedName>
        <fullName evidence="2">WW domain-containing protein</fullName>
    </recommendedName>
</protein>
<dbReference type="Proteomes" id="UP001150907">
    <property type="component" value="Unassembled WGS sequence"/>
</dbReference>
<name>A0A9W8EFR8_9FUNG</name>
<dbReference type="Gene3D" id="2.20.70.10">
    <property type="match status" value="1"/>
</dbReference>
<evidence type="ECO:0000259" key="2">
    <source>
        <dbReference type="PROSITE" id="PS50020"/>
    </source>
</evidence>
<sequence>MTFGNAPLPPGFIAQFDRNSGRYFFVNQQTGRSQWEDPRAMSYAPPPGPPPYSPGAPSTSHYQPQQQQQQHYQPQQQQYQQQQYQPQQQQYQQQQQQPQTVVMQGQPAQKQGFLKKNRNMVTGLAAGALGAFAINEFVDHERKERFEAFEEGQQSGFNQGYADDFGDGYDDGLADDDY</sequence>
<dbReference type="AlphaFoldDB" id="A0A9W8EFR8"/>
<proteinExistence type="predicted"/>
<feature type="region of interest" description="Disordered" evidence="1">
    <location>
        <begin position="150"/>
        <end position="178"/>
    </location>
</feature>
<dbReference type="InterPro" id="IPR036020">
    <property type="entry name" value="WW_dom_sf"/>
</dbReference>
<dbReference type="SMART" id="SM00456">
    <property type="entry name" value="WW"/>
    <property type="match status" value="1"/>
</dbReference>
<dbReference type="Pfam" id="PF00397">
    <property type="entry name" value="WW"/>
    <property type="match status" value="1"/>
</dbReference>
<evidence type="ECO:0000256" key="1">
    <source>
        <dbReference type="SAM" id="MobiDB-lite"/>
    </source>
</evidence>
<dbReference type="OrthoDB" id="2367685at2759"/>
<comment type="caution">
    <text evidence="3">The sequence shown here is derived from an EMBL/GenBank/DDBJ whole genome shotgun (WGS) entry which is preliminary data.</text>
</comment>
<evidence type="ECO:0000313" key="3">
    <source>
        <dbReference type="EMBL" id="KAJ2004782.1"/>
    </source>
</evidence>
<accession>A0A9W8EFR8</accession>
<organism evidence="3 4">
    <name type="scientific">Coemansia thaxteri</name>
    <dbReference type="NCBI Taxonomy" id="2663907"/>
    <lineage>
        <taxon>Eukaryota</taxon>
        <taxon>Fungi</taxon>
        <taxon>Fungi incertae sedis</taxon>
        <taxon>Zoopagomycota</taxon>
        <taxon>Kickxellomycotina</taxon>
        <taxon>Kickxellomycetes</taxon>
        <taxon>Kickxellales</taxon>
        <taxon>Kickxellaceae</taxon>
        <taxon>Coemansia</taxon>
    </lineage>
</organism>
<feature type="compositionally biased region" description="Pro residues" evidence="1">
    <location>
        <begin position="44"/>
        <end position="54"/>
    </location>
</feature>
<evidence type="ECO:0000313" key="4">
    <source>
        <dbReference type="Proteomes" id="UP001150907"/>
    </source>
</evidence>
<dbReference type="SUPFAM" id="SSF51045">
    <property type="entry name" value="WW domain"/>
    <property type="match status" value="1"/>
</dbReference>
<keyword evidence="4" id="KW-1185">Reference proteome</keyword>
<dbReference type="EMBL" id="JANBQF010000134">
    <property type="protein sequence ID" value="KAJ2004782.1"/>
    <property type="molecule type" value="Genomic_DNA"/>
</dbReference>
<feature type="region of interest" description="Disordered" evidence="1">
    <location>
        <begin position="27"/>
        <end position="105"/>
    </location>
</feature>
<reference evidence="3" key="1">
    <citation type="submission" date="2022-07" db="EMBL/GenBank/DDBJ databases">
        <title>Phylogenomic reconstructions and comparative analyses of Kickxellomycotina fungi.</title>
        <authorList>
            <person name="Reynolds N.K."/>
            <person name="Stajich J.E."/>
            <person name="Barry K."/>
            <person name="Grigoriev I.V."/>
            <person name="Crous P."/>
            <person name="Smith M.E."/>
        </authorList>
    </citation>
    <scope>NUCLEOTIDE SEQUENCE</scope>
    <source>
        <strain evidence="3">IMI 214461</strain>
    </source>
</reference>
<gene>
    <name evidence="3" type="ORF">H4R26_002316</name>
</gene>
<feature type="compositionally biased region" description="Low complexity" evidence="1">
    <location>
        <begin position="55"/>
        <end position="99"/>
    </location>
</feature>
<feature type="domain" description="WW" evidence="2">
    <location>
        <begin position="6"/>
        <end position="40"/>
    </location>
</feature>
<dbReference type="SUPFAM" id="SSF81995">
    <property type="entry name" value="beta-sandwich domain of Sec23/24"/>
    <property type="match status" value="1"/>
</dbReference>
<dbReference type="CDD" id="cd00201">
    <property type="entry name" value="WW"/>
    <property type="match status" value="1"/>
</dbReference>
<dbReference type="PROSITE" id="PS50020">
    <property type="entry name" value="WW_DOMAIN_2"/>
    <property type="match status" value="1"/>
</dbReference>
<feature type="compositionally biased region" description="Acidic residues" evidence="1">
    <location>
        <begin position="164"/>
        <end position="178"/>
    </location>
</feature>